<dbReference type="InterPro" id="IPR036444">
    <property type="entry name" value="PLipase_A2_dom_sf"/>
</dbReference>
<feature type="non-terminal residue" evidence="4">
    <location>
        <position position="1"/>
    </location>
</feature>
<dbReference type="GO" id="GO:0004623">
    <property type="term" value="F:phospholipase A2 activity"/>
    <property type="evidence" value="ECO:0007669"/>
    <property type="project" value="InterPro"/>
</dbReference>
<accession>A0A091NWW2</accession>
<gene>
    <name evidence="4" type="ORF">N310_00886</name>
</gene>
<protein>
    <submittedName>
        <fullName evidence="4">Group IID secretory phospholipase A2</fullName>
    </submittedName>
</protein>
<dbReference type="SUPFAM" id="SSF48619">
    <property type="entry name" value="Phospholipase A2, PLA2"/>
    <property type="match status" value="1"/>
</dbReference>
<evidence type="ECO:0000313" key="5">
    <source>
        <dbReference type="Proteomes" id="UP000053537"/>
    </source>
</evidence>
<feature type="non-terminal residue" evidence="4">
    <location>
        <position position="64"/>
    </location>
</feature>
<reference evidence="4 5" key="1">
    <citation type="submission" date="2014-04" db="EMBL/GenBank/DDBJ databases">
        <title>Genome evolution of avian class.</title>
        <authorList>
            <person name="Zhang G."/>
            <person name="Li C."/>
        </authorList>
    </citation>
    <scope>NUCLEOTIDE SEQUENCE [LARGE SCALE GENOMIC DNA]</scope>
    <source>
        <strain evidence="4">BGI_N310</strain>
    </source>
</reference>
<organism evidence="4 5">
    <name type="scientific">Acanthisitta chloris</name>
    <name type="common">rifleman</name>
    <dbReference type="NCBI Taxonomy" id="57068"/>
    <lineage>
        <taxon>Eukaryota</taxon>
        <taxon>Metazoa</taxon>
        <taxon>Chordata</taxon>
        <taxon>Craniata</taxon>
        <taxon>Vertebrata</taxon>
        <taxon>Euteleostomi</taxon>
        <taxon>Archelosauria</taxon>
        <taxon>Archosauria</taxon>
        <taxon>Dinosauria</taxon>
        <taxon>Saurischia</taxon>
        <taxon>Theropoda</taxon>
        <taxon>Coelurosauria</taxon>
        <taxon>Aves</taxon>
        <taxon>Neognathae</taxon>
        <taxon>Neoaves</taxon>
        <taxon>Telluraves</taxon>
        <taxon>Australaves</taxon>
        <taxon>Passeriformes</taxon>
        <taxon>Acanthisittidae</taxon>
        <taxon>Acanthisitta</taxon>
    </lineage>
</organism>
<dbReference type="Pfam" id="PF00068">
    <property type="entry name" value="Phospholip_A2_1"/>
    <property type="match status" value="1"/>
</dbReference>
<evidence type="ECO:0000256" key="2">
    <source>
        <dbReference type="ARBA" id="ARBA00022525"/>
    </source>
</evidence>
<dbReference type="Gene3D" id="1.20.90.10">
    <property type="entry name" value="Phospholipase A2 domain"/>
    <property type="match status" value="1"/>
</dbReference>
<keyword evidence="5" id="KW-1185">Reference proteome</keyword>
<sequence>RCCQQHDTCYDNLESYRCNAKKEHYSYSWHQGRPFCKNDSWCNQHSCECDCTLALCLKRNIRNY</sequence>
<feature type="domain" description="Phospholipase A2-like central" evidence="3">
    <location>
        <begin position="1"/>
        <end position="61"/>
    </location>
</feature>
<evidence type="ECO:0000313" key="4">
    <source>
        <dbReference type="EMBL" id="KFP83965.1"/>
    </source>
</evidence>
<dbReference type="GO" id="GO:0050482">
    <property type="term" value="P:arachidonate secretion"/>
    <property type="evidence" value="ECO:0007669"/>
    <property type="project" value="InterPro"/>
</dbReference>
<evidence type="ECO:0000256" key="1">
    <source>
        <dbReference type="ARBA" id="ARBA00004613"/>
    </source>
</evidence>
<dbReference type="InterPro" id="IPR033113">
    <property type="entry name" value="PLA2_histidine"/>
</dbReference>
<dbReference type="Proteomes" id="UP000053537">
    <property type="component" value="Unassembled WGS sequence"/>
</dbReference>
<dbReference type="GO" id="GO:0005576">
    <property type="term" value="C:extracellular region"/>
    <property type="evidence" value="ECO:0007669"/>
    <property type="project" value="UniProtKB-SubCell"/>
</dbReference>
<keyword evidence="2" id="KW-0964">Secreted</keyword>
<evidence type="ECO:0000259" key="3">
    <source>
        <dbReference type="Pfam" id="PF00068"/>
    </source>
</evidence>
<comment type="subcellular location">
    <subcellularLocation>
        <location evidence="1">Secreted</location>
    </subcellularLocation>
</comment>
<dbReference type="GO" id="GO:0006644">
    <property type="term" value="P:phospholipid metabolic process"/>
    <property type="evidence" value="ECO:0007669"/>
    <property type="project" value="InterPro"/>
</dbReference>
<dbReference type="EMBL" id="KK841581">
    <property type="protein sequence ID" value="KFP83965.1"/>
    <property type="molecule type" value="Genomic_DNA"/>
</dbReference>
<dbReference type="PROSITE" id="PS00118">
    <property type="entry name" value="PA2_HIS"/>
    <property type="match status" value="1"/>
</dbReference>
<dbReference type="AlphaFoldDB" id="A0A091NWW2"/>
<proteinExistence type="predicted"/>
<name>A0A091NWW2_9PASS</name>
<dbReference type="InterPro" id="IPR016090">
    <property type="entry name" value="PLA2-like_dom"/>
</dbReference>